<name>A0A1H1FLD7_9ACTN</name>
<reference evidence="2" key="1">
    <citation type="submission" date="2016-10" db="EMBL/GenBank/DDBJ databases">
        <authorList>
            <person name="Varghese N."/>
            <person name="Submissions S."/>
        </authorList>
    </citation>
    <scope>NUCLEOTIDE SEQUENCE [LARGE SCALE GENOMIC DNA]</scope>
    <source>
        <strain evidence="2">DSM 44142</strain>
    </source>
</reference>
<organism evidence="1 2">
    <name type="scientific">Tsukamurella pulmonis</name>
    <dbReference type="NCBI Taxonomy" id="47312"/>
    <lineage>
        <taxon>Bacteria</taxon>
        <taxon>Bacillati</taxon>
        <taxon>Actinomycetota</taxon>
        <taxon>Actinomycetes</taxon>
        <taxon>Mycobacteriales</taxon>
        <taxon>Tsukamurellaceae</taxon>
        <taxon>Tsukamurella</taxon>
    </lineage>
</organism>
<proteinExistence type="predicted"/>
<gene>
    <name evidence="1" type="ORF">SAMN04489765_2782</name>
</gene>
<dbReference type="Proteomes" id="UP000183053">
    <property type="component" value="Unassembled WGS sequence"/>
</dbReference>
<dbReference type="AlphaFoldDB" id="A0A1H1FLD7"/>
<accession>A0A1H1FLD7</accession>
<evidence type="ECO:0000313" key="1">
    <source>
        <dbReference type="EMBL" id="SDR01741.1"/>
    </source>
</evidence>
<protein>
    <submittedName>
        <fullName evidence="1">Uncharacterized protein</fullName>
    </submittedName>
</protein>
<sequence>MEFVDADTLRRLLPTEEFDIPLGVSTAALYRR</sequence>
<dbReference type="EMBL" id="FNLF01000002">
    <property type="protein sequence ID" value="SDR01741.1"/>
    <property type="molecule type" value="Genomic_DNA"/>
</dbReference>
<keyword evidence="2" id="KW-1185">Reference proteome</keyword>
<evidence type="ECO:0000313" key="2">
    <source>
        <dbReference type="Proteomes" id="UP000183053"/>
    </source>
</evidence>